<dbReference type="OrthoDB" id="448280at2759"/>
<keyword evidence="3 8" id="KW-0813">Transport</keyword>
<dbReference type="Pfam" id="PF02535">
    <property type="entry name" value="Zip"/>
    <property type="match status" value="1"/>
</dbReference>
<feature type="transmembrane region" description="Helical" evidence="8">
    <location>
        <begin position="298"/>
        <end position="320"/>
    </location>
</feature>
<keyword evidence="7 8" id="KW-0472">Membrane</keyword>
<keyword evidence="6 8" id="KW-0406">Ion transport</keyword>
<dbReference type="GO" id="GO:0005886">
    <property type="term" value="C:plasma membrane"/>
    <property type="evidence" value="ECO:0007669"/>
    <property type="project" value="TreeGrafter"/>
</dbReference>
<keyword evidence="4 8" id="KW-0812">Transmembrane</keyword>
<comment type="subcellular location">
    <subcellularLocation>
        <location evidence="1 8">Membrane</location>
        <topology evidence="1 8">Multi-pass membrane protein</topology>
    </subcellularLocation>
</comment>
<feature type="transmembrane region" description="Helical" evidence="8">
    <location>
        <begin position="61"/>
        <end position="82"/>
    </location>
</feature>
<evidence type="ECO:0000256" key="5">
    <source>
        <dbReference type="ARBA" id="ARBA00022989"/>
    </source>
</evidence>
<keyword evidence="5 8" id="KW-1133">Transmembrane helix</keyword>
<gene>
    <name evidence="9" type="ORF">LAQU0_S04e08240g</name>
</gene>
<dbReference type="InterPro" id="IPR004698">
    <property type="entry name" value="Zn/Fe_permease_fun/pln"/>
</dbReference>
<dbReference type="GO" id="GO:0071578">
    <property type="term" value="P:zinc ion import across plasma membrane"/>
    <property type="evidence" value="ECO:0007669"/>
    <property type="project" value="TreeGrafter"/>
</dbReference>
<protein>
    <submittedName>
        <fullName evidence="9">LAQU0S04e08240g1_1</fullName>
    </submittedName>
</protein>
<feature type="transmembrane region" description="Helical" evidence="8">
    <location>
        <begin position="341"/>
        <end position="360"/>
    </location>
</feature>
<dbReference type="PANTHER" id="PTHR11040:SF69">
    <property type="entry name" value="ZINC-REGULATED TRANSPORTER 2"/>
    <property type="match status" value="1"/>
</dbReference>
<proteinExistence type="inferred from homology"/>
<evidence type="ECO:0000256" key="1">
    <source>
        <dbReference type="ARBA" id="ARBA00004141"/>
    </source>
</evidence>
<evidence type="ECO:0000256" key="8">
    <source>
        <dbReference type="RuleBase" id="RU362088"/>
    </source>
</evidence>
<dbReference type="InterPro" id="IPR003689">
    <property type="entry name" value="ZIP"/>
</dbReference>
<organism evidence="9 10">
    <name type="scientific">Lachancea quebecensis</name>
    <dbReference type="NCBI Taxonomy" id="1654605"/>
    <lineage>
        <taxon>Eukaryota</taxon>
        <taxon>Fungi</taxon>
        <taxon>Dikarya</taxon>
        <taxon>Ascomycota</taxon>
        <taxon>Saccharomycotina</taxon>
        <taxon>Saccharomycetes</taxon>
        <taxon>Saccharomycetales</taxon>
        <taxon>Saccharomycetaceae</taxon>
        <taxon>Lachancea</taxon>
    </lineage>
</organism>
<feature type="transmembrane region" description="Helical" evidence="8">
    <location>
        <begin position="102"/>
        <end position="122"/>
    </location>
</feature>
<name>A0A0N7MLF0_9SACH</name>
<evidence type="ECO:0000313" key="9">
    <source>
        <dbReference type="EMBL" id="CUS22101.1"/>
    </source>
</evidence>
<dbReference type="GO" id="GO:0000007">
    <property type="term" value="F:low-affinity zinc ion transmembrane transporter activity"/>
    <property type="evidence" value="ECO:0007669"/>
    <property type="project" value="TreeGrafter"/>
</dbReference>
<evidence type="ECO:0000256" key="6">
    <source>
        <dbReference type="ARBA" id="ARBA00023065"/>
    </source>
</evidence>
<dbReference type="NCBIfam" id="TIGR00820">
    <property type="entry name" value="zip"/>
    <property type="match status" value="1"/>
</dbReference>
<dbReference type="PANTHER" id="PTHR11040">
    <property type="entry name" value="ZINC/IRON TRANSPORTER"/>
    <property type="match status" value="1"/>
</dbReference>
<feature type="transmembrane region" description="Helical" evidence="8">
    <location>
        <begin position="30"/>
        <end position="49"/>
    </location>
</feature>
<comment type="caution">
    <text evidence="8">Lacks conserved residue(s) required for the propagation of feature annotation.</text>
</comment>
<dbReference type="Proteomes" id="UP000236544">
    <property type="component" value="Unassembled WGS sequence"/>
</dbReference>
<dbReference type="AlphaFoldDB" id="A0A0N7MLF0"/>
<evidence type="ECO:0000256" key="4">
    <source>
        <dbReference type="ARBA" id="ARBA00022692"/>
    </source>
</evidence>
<evidence type="ECO:0000313" key="10">
    <source>
        <dbReference type="Proteomes" id="UP000236544"/>
    </source>
</evidence>
<keyword evidence="10" id="KW-1185">Reference proteome</keyword>
<sequence>MLAAEAYAGLAKREQCSTSNEFDGREGLRVGALFVIMASSAIGAFFPLLASSYSAVSLPDWCFFAAKFFGSGVIIATGFVHLLQPANEALTDPCLTGTFQDYPWAFGICLMSLYAIFLVEIVTHHMLSRVEPACAVTDARAHSGSDATSIDDELRLSEVKDLGSKPHESSKSGSDNDGVHQEAHRVLSGSSSTVTEGFLSQVVTVFILEFGVVFHSVFIGLSLAVSGSEFITLFIVLTFHQMFEGLGLGTRIAEISWPASKRYTPWLLALGFAISTPIAIAIGLGVRHSLSTNSRSALIANGCFDAISSGILIYTGLVELMAHEFIFSSQFKGPGGLKKMLLAFTAMCAGSGLMALLGRWA</sequence>
<accession>A0A0N7MLF0</accession>
<reference evidence="10" key="1">
    <citation type="submission" date="2015-10" db="EMBL/GenBank/DDBJ databases">
        <authorList>
            <person name="Devillers H."/>
        </authorList>
    </citation>
    <scope>NUCLEOTIDE SEQUENCE [LARGE SCALE GENOMIC DNA]</scope>
</reference>
<feature type="transmembrane region" description="Helical" evidence="8">
    <location>
        <begin position="265"/>
        <end position="286"/>
    </location>
</feature>
<dbReference type="EMBL" id="LN890563">
    <property type="protein sequence ID" value="CUS22101.1"/>
    <property type="molecule type" value="Genomic_DNA"/>
</dbReference>
<evidence type="ECO:0000256" key="2">
    <source>
        <dbReference type="ARBA" id="ARBA00006939"/>
    </source>
</evidence>
<comment type="similarity">
    <text evidence="2 8">Belongs to the ZIP transporter (TC 2.A.5) family.</text>
</comment>
<evidence type="ECO:0000256" key="7">
    <source>
        <dbReference type="ARBA" id="ARBA00023136"/>
    </source>
</evidence>
<evidence type="ECO:0000256" key="3">
    <source>
        <dbReference type="ARBA" id="ARBA00022448"/>
    </source>
</evidence>